<dbReference type="AlphaFoldDB" id="A0A6P1DY07"/>
<comment type="caution">
    <text evidence="1">The sequence shown here is derived from an EMBL/GenBank/DDBJ whole genome shotgun (WGS) entry which is preliminary data.</text>
</comment>
<proteinExistence type="predicted"/>
<reference evidence="1 2" key="2">
    <citation type="submission" date="2020-02" db="EMBL/GenBank/DDBJ databases">
        <title>Genome sequences of Thiorhodococcus mannitoliphagus and Thiorhodococcus minor, purple sulfur photosynthetic bacteria in the gammaproteobacterial family, Chromatiaceae.</title>
        <authorList>
            <person name="Aviles F.A."/>
            <person name="Meyer T.E."/>
            <person name="Kyndt J.A."/>
        </authorList>
    </citation>
    <scope>NUCLEOTIDE SEQUENCE [LARGE SCALE GENOMIC DNA]</scope>
    <source>
        <strain evidence="1 2">DSM 18266</strain>
    </source>
</reference>
<organism evidence="1 2">
    <name type="scientific">Thiorhodococcus mannitoliphagus</name>
    <dbReference type="NCBI Taxonomy" id="329406"/>
    <lineage>
        <taxon>Bacteria</taxon>
        <taxon>Pseudomonadati</taxon>
        <taxon>Pseudomonadota</taxon>
        <taxon>Gammaproteobacteria</taxon>
        <taxon>Chromatiales</taxon>
        <taxon>Chromatiaceae</taxon>
        <taxon>Thiorhodococcus</taxon>
    </lineage>
</organism>
<evidence type="ECO:0000313" key="2">
    <source>
        <dbReference type="Proteomes" id="UP000471640"/>
    </source>
</evidence>
<accession>A0A6P1DY07</accession>
<sequence length="51" mass="5465">MRASSAEPVFRPAKAPSGFWDDLNDRIEQVGVMLPLPAVVREGSLAAEAVL</sequence>
<evidence type="ECO:0000313" key="1">
    <source>
        <dbReference type="EMBL" id="NEX21606.1"/>
    </source>
</evidence>
<reference evidence="2" key="1">
    <citation type="journal article" date="2020" name="Microbiol. Resour. Announc.">
        <title>Draft Genome Sequences of Thiorhodococcus mannitoliphagus and Thiorhodococcus minor, Purple Sulfur Photosynthetic Bacteria in the Gammaproteobacterial Family Chromatiaceae.</title>
        <authorList>
            <person name="Aviles F.A."/>
            <person name="Meyer T.E."/>
            <person name="Kyndt J.A."/>
        </authorList>
    </citation>
    <scope>NUCLEOTIDE SEQUENCE [LARGE SCALE GENOMIC DNA]</scope>
    <source>
        <strain evidence="2">DSM 18266</strain>
    </source>
</reference>
<dbReference type="RefSeq" id="WP_164654707.1">
    <property type="nucleotide sequence ID" value="NZ_JAAIJR010000061.1"/>
</dbReference>
<name>A0A6P1DY07_9GAMM</name>
<keyword evidence="2" id="KW-1185">Reference proteome</keyword>
<dbReference type="Proteomes" id="UP000471640">
    <property type="component" value="Unassembled WGS sequence"/>
</dbReference>
<gene>
    <name evidence="1" type="ORF">G3480_15015</name>
</gene>
<protein>
    <submittedName>
        <fullName evidence="1">Uncharacterized protein</fullName>
    </submittedName>
</protein>
<dbReference type="EMBL" id="JAAIJR010000061">
    <property type="protein sequence ID" value="NEX21606.1"/>
    <property type="molecule type" value="Genomic_DNA"/>
</dbReference>